<dbReference type="InterPro" id="IPR036388">
    <property type="entry name" value="WH-like_DNA-bd_sf"/>
</dbReference>
<dbReference type="EMBL" id="AAGIRW010000059">
    <property type="protein sequence ID" value="EBO4965928.1"/>
    <property type="molecule type" value="Genomic_DNA"/>
</dbReference>
<dbReference type="InterPro" id="IPR036390">
    <property type="entry name" value="WH_DNA-bd_sf"/>
</dbReference>
<proteinExistence type="predicted"/>
<gene>
    <name evidence="1" type="ORF">DO374_15300</name>
</gene>
<dbReference type="AlphaFoldDB" id="A0A5U0QQA5"/>
<organism evidence="1">
    <name type="scientific">Salmonella enterica</name>
    <name type="common">Salmonella choleraesuis</name>
    <dbReference type="NCBI Taxonomy" id="28901"/>
    <lineage>
        <taxon>Bacteria</taxon>
        <taxon>Pseudomonadati</taxon>
        <taxon>Pseudomonadota</taxon>
        <taxon>Gammaproteobacteria</taxon>
        <taxon>Enterobacterales</taxon>
        <taxon>Enterobacteriaceae</taxon>
        <taxon>Salmonella</taxon>
    </lineage>
</organism>
<sequence>MGIRMKGYTEEKKDEFRKRIKALVRANGRMTLNSLERRTGAGSLTVQRYVKQLVEAGELYQAPGRGGGIFLSEKDFHDRKEQIAEERYNRYMSRPVKSFSPYNRNENGVCEECRNSEGMRRVLAFYRGYQQGVIDK</sequence>
<keyword evidence="1" id="KW-0238">DNA-binding</keyword>
<evidence type="ECO:0000313" key="1">
    <source>
        <dbReference type="EMBL" id="EBO4965928.1"/>
    </source>
</evidence>
<dbReference type="Gene3D" id="1.10.10.10">
    <property type="entry name" value="Winged helix-like DNA-binding domain superfamily/Winged helix DNA-binding domain"/>
    <property type="match status" value="1"/>
</dbReference>
<dbReference type="InterPro" id="IPR010382">
    <property type="entry name" value="DUF977"/>
</dbReference>
<dbReference type="GO" id="GO:0003677">
    <property type="term" value="F:DNA binding"/>
    <property type="evidence" value="ECO:0007669"/>
    <property type="project" value="UniProtKB-KW"/>
</dbReference>
<dbReference type="SUPFAM" id="SSF46785">
    <property type="entry name" value="Winged helix' DNA-binding domain"/>
    <property type="match status" value="1"/>
</dbReference>
<reference evidence="1" key="1">
    <citation type="submission" date="2018-06" db="EMBL/GenBank/DDBJ databases">
        <authorList>
            <consortium name="PulseNet: The National Subtyping Network for Foodborne Disease Surveillance"/>
            <person name="Tarr C.L."/>
            <person name="Trees E."/>
            <person name="Katz L.S."/>
            <person name="Carleton-Romer H.A."/>
            <person name="Stroika S."/>
            <person name="Kucerova Z."/>
            <person name="Roache K.F."/>
            <person name="Sabol A.L."/>
            <person name="Besser J."/>
            <person name="Gerner-Smidt P."/>
        </authorList>
    </citation>
    <scope>NUCLEOTIDE SEQUENCE</scope>
    <source>
        <strain evidence="1">PNUSAS037973</strain>
    </source>
</reference>
<dbReference type="Pfam" id="PF06163">
    <property type="entry name" value="DUF977"/>
    <property type="match status" value="1"/>
</dbReference>
<name>A0A5U0QQA5_SALER</name>
<accession>A0A5U0QQA5</accession>
<protein>
    <submittedName>
        <fullName evidence="1">DNA-binding protein</fullName>
    </submittedName>
</protein>
<comment type="caution">
    <text evidence="1">The sequence shown here is derived from an EMBL/GenBank/DDBJ whole genome shotgun (WGS) entry which is preliminary data.</text>
</comment>